<dbReference type="EMBL" id="FMAY01000004">
    <property type="protein sequence ID" value="SCC01433.1"/>
    <property type="molecule type" value="Genomic_DNA"/>
</dbReference>
<name>A0A1C4B3I5_9ENTR</name>
<gene>
    <name evidence="2" type="ORF">GA0061071_104100</name>
</gene>
<feature type="signal peptide" evidence="1">
    <location>
        <begin position="1"/>
        <end position="27"/>
    </location>
</feature>
<reference evidence="3" key="1">
    <citation type="submission" date="2016-08" db="EMBL/GenBank/DDBJ databases">
        <authorList>
            <person name="Varghese N."/>
            <person name="Submissions Spin"/>
        </authorList>
    </citation>
    <scope>NUCLEOTIDE SEQUENCE [LARGE SCALE GENOMIC DNA]</scope>
    <source>
        <strain evidence="3">REICA_082</strain>
    </source>
</reference>
<accession>A0A1C4B3I5</accession>
<dbReference type="AlphaFoldDB" id="A0A1C4B3I5"/>
<sequence length="127" mass="14146">MQEKTIMLCNKAILLSTILLFSATAMAEKIVCPTTLQIKNKPHRLSDVSLFSGPPEERGELIPDTEDDTVWTIRGYPFYDSTGEVPFYLVCKYKGTKETVTLKVPDSAKKCSAWLEGGINHLFAACE</sequence>
<feature type="chain" id="PRO_5008689079" evidence="1">
    <location>
        <begin position="28"/>
        <end position="127"/>
    </location>
</feature>
<evidence type="ECO:0000256" key="1">
    <source>
        <dbReference type="SAM" id="SignalP"/>
    </source>
</evidence>
<dbReference type="NCBIfam" id="NF042415">
    <property type="entry name" value="STY0301_fam"/>
    <property type="match status" value="1"/>
</dbReference>
<protein>
    <submittedName>
        <fullName evidence="2">Uncharacterized protein</fullName>
    </submittedName>
</protein>
<evidence type="ECO:0000313" key="3">
    <source>
        <dbReference type="Proteomes" id="UP000198975"/>
    </source>
</evidence>
<dbReference type="RefSeq" id="WP_245191411.1">
    <property type="nucleotide sequence ID" value="NZ_CP115659.1"/>
</dbReference>
<keyword evidence="1" id="KW-0732">Signal</keyword>
<organism evidence="2 3">
    <name type="scientific">Kosakonia oryzendophytica</name>
    <dbReference type="NCBI Taxonomy" id="1005665"/>
    <lineage>
        <taxon>Bacteria</taxon>
        <taxon>Pseudomonadati</taxon>
        <taxon>Pseudomonadota</taxon>
        <taxon>Gammaproteobacteria</taxon>
        <taxon>Enterobacterales</taxon>
        <taxon>Enterobacteriaceae</taxon>
        <taxon>Kosakonia</taxon>
    </lineage>
</organism>
<dbReference type="InterPro" id="IPR049973">
    <property type="entry name" value="STY0301-like"/>
</dbReference>
<dbReference type="Proteomes" id="UP000198975">
    <property type="component" value="Unassembled WGS sequence"/>
</dbReference>
<keyword evidence="3" id="KW-1185">Reference proteome</keyword>
<proteinExistence type="predicted"/>
<evidence type="ECO:0000313" key="2">
    <source>
        <dbReference type="EMBL" id="SCC01433.1"/>
    </source>
</evidence>